<dbReference type="RefSeq" id="WP_127788196.1">
    <property type="nucleotide sequence ID" value="NZ_SACL01000004.1"/>
</dbReference>
<feature type="transmembrane region" description="Helical" evidence="1">
    <location>
        <begin position="35"/>
        <end position="56"/>
    </location>
</feature>
<organism evidence="2 3">
    <name type="scientific">Rhodovarius crocodyli</name>
    <dbReference type="NCBI Taxonomy" id="1979269"/>
    <lineage>
        <taxon>Bacteria</taxon>
        <taxon>Pseudomonadati</taxon>
        <taxon>Pseudomonadota</taxon>
        <taxon>Alphaproteobacteria</taxon>
        <taxon>Acetobacterales</taxon>
        <taxon>Roseomonadaceae</taxon>
        <taxon>Rhodovarius</taxon>
    </lineage>
</organism>
<keyword evidence="1" id="KW-0472">Membrane</keyword>
<evidence type="ECO:0000313" key="2">
    <source>
        <dbReference type="EMBL" id="RVT96263.1"/>
    </source>
</evidence>
<sequence length="76" mass="8186">MNPELTGVLLWAVRMGLVALGSALAAHGVGDKDLWEQVATQVAGPAVAMIGIVLSYRARKKQIAAPPPPRVREWRE</sequence>
<name>A0A437MF55_9PROT</name>
<keyword evidence="1" id="KW-1133">Transmembrane helix</keyword>
<dbReference type="AlphaFoldDB" id="A0A437MF55"/>
<gene>
    <name evidence="2" type="ORF">EOD42_14215</name>
</gene>
<protein>
    <submittedName>
        <fullName evidence="2">Uncharacterized protein</fullName>
    </submittedName>
</protein>
<evidence type="ECO:0000313" key="3">
    <source>
        <dbReference type="Proteomes" id="UP000282957"/>
    </source>
</evidence>
<comment type="caution">
    <text evidence="2">The sequence shown here is derived from an EMBL/GenBank/DDBJ whole genome shotgun (WGS) entry which is preliminary data.</text>
</comment>
<keyword evidence="1" id="KW-0812">Transmembrane</keyword>
<reference evidence="2 3" key="1">
    <citation type="submission" date="2019-01" db="EMBL/GenBank/DDBJ databases">
        <authorList>
            <person name="Chen W.-M."/>
        </authorList>
    </citation>
    <scope>NUCLEOTIDE SEQUENCE [LARGE SCALE GENOMIC DNA]</scope>
    <source>
        <strain evidence="2 3">CCP-6</strain>
    </source>
</reference>
<evidence type="ECO:0000256" key="1">
    <source>
        <dbReference type="SAM" id="Phobius"/>
    </source>
</evidence>
<dbReference type="Proteomes" id="UP000282957">
    <property type="component" value="Unassembled WGS sequence"/>
</dbReference>
<proteinExistence type="predicted"/>
<keyword evidence="3" id="KW-1185">Reference proteome</keyword>
<accession>A0A437MF55</accession>
<dbReference type="EMBL" id="SACL01000004">
    <property type="protein sequence ID" value="RVT96263.1"/>
    <property type="molecule type" value="Genomic_DNA"/>
</dbReference>